<feature type="signal peptide" evidence="4">
    <location>
        <begin position="1"/>
        <end position="27"/>
    </location>
</feature>
<evidence type="ECO:0000256" key="4">
    <source>
        <dbReference type="SAM" id="SignalP"/>
    </source>
</evidence>
<feature type="chain" id="PRO_5047493448" evidence="4">
    <location>
        <begin position="28"/>
        <end position="397"/>
    </location>
</feature>
<dbReference type="Gene3D" id="3.40.50.2300">
    <property type="match status" value="2"/>
</dbReference>
<keyword evidence="7" id="KW-1185">Reference proteome</keyword>
<dbReference type="RefSeq" id="WP_266278893.1">
    <property type="nucleotide sequence ID" value="NZ_JAPKNF010000001.1"/>
</dbReference>
<dbReference type="SUPFAM" id="SSF53822">
    <property type="entry name" value="Periplasmic binding protein-like I"/>
    <property type="match status" value="1"/>
</dbReference>
<dbReference type="InterPro" id="IPR028081">
    <property type="entry name" value="Leu-bd"/>
</dbReference>
<organism evidence="6 7">
    <name type="scientific">Kaistia geumhonensis</name>
    <dbReference type="NCBI Taxonomy" id="410839"/>
    <lineage>
        <taxon>Bacteria</taxon>
        <taxon>Pseudomonadati</taxon>
        <taxon>Pseudomonadota</taxon>
        <taxon>Alphaproteobacteria</taxon>
        <taxon>Hyphomicrobiales</taxon>
        <taxon>Kaistiaceae</taxon>
        <taxon>Kaistia</taxon>
    </lineage>
</organism>
<keyword evidence="2 4" id="KW-0732">Signal</keyword>
<evidence type="ECO:0000313" key="6">
    <source>
        <dbReference type="EMBL" id="MDQ0516991.1"/>
    </source>
</evidence>
<keyword evidence="3" id="KW-0029">Amino-acid transport</keyword>
<accession>A0ABU0M7S7</accession>
<keyword evidence="3" id="KW-0813">Transport</keyword>
<reference evidence="6 7" key="1">
    <citation type="submission" date="2023-07" db="EMBL/GenBank/DDBJ databases">
        <title>Genomic Encyclopedia of Type Strains, Phase IV (KMG-IV): sequencing the most valuable type-strain genomes for metagenomic binning, comparative biology and taxonomic classification.</title>
        <authorList>
            <person name="Goeker M."/>
        </authorList>
    </citation>
    <scope>NUCLEOTIDE SEQUENCE [LARGE SCALE GENOMIC DNA]</scope>
    <source>
        <strain evidence="6 7">B1-1</strain>
    </source>
</reference>
<gene>
    <name evidence="6" type="ORF">QO015_002604</name>
</gene>
<dbReference type="EMBL" id="JAUSWJ010000001">
    <property type="protein sequence ID" value="MDQ0516991.1"/>
    <property type="molecule type" value="Genomic_DNA"/>
</dbReference>
<feature type="domain" description="Leucine-binding protein" evidence="5">
    <location>
        <begin position="53"/>
        <end position="380"/>
    </location>
</feature>
<evidence type="ECO:0000313" key="7">
    <source>
        <dbReference type="Proteomes" id="UP001223743"/>
    </source>
</evidence>
<dbReference type="InterPro" id="IPR028082">
    <property type="entry name" value="Peripla_BP_I"/>
</dbReference>
<dbReference type="PROSITE" id="PS51257">
    <property type="entry name" value="PROKAR_LIPOPROTEIN"/>
    <property type="match status" value="1"/>
</dbReference>
<dbReference type="PANTHER" id="PTHR30483">
    <property type="entry name" value="LEUCINE-SPECIFIC-BINDING PROTEIN"/>
    <property type="match status" value="1"/>
</dbReference>
<name>A0ABU0M7S7_9HYPH</name>
<proteinExistence type="inferred from homology"/>
<dbReference type="CDD" id="cd06339">
    <property type="entry name" value="PBP1_YraM_LppC_lipoprotein-like"/>
    <property type="match status" value="1"/>
</dbReference>
<dbReference type="PANTHER" id="PTHR30483:SF6">
    <property type="entry name" value="PERIPLASMIC BINDING PROTEIN OF ABC TRANSPORTER FOR NATURAL AMINO ACIDS"/>
    <property type="match status" value="1"/>
</dbReference>
<evidence type="ECO:0000256" key="3">
    <source>
        <dbReference type="ARBA" id="ARBA00022970"/>
    </source>
</evidence>
<evidence type="ECO:0000256" key="1">
    <source>
        <dbReference type="ARBA" id="ARBA00010062"/>
    </source>
</evidence>
<dbReference type="Proteomes" id="UP001223743">
    <property type="component" value="Unassembled WGS sequence"/>
</dbReference>
<comment type="similarity">
    <text evidence="1">Belongs to the leucine-binding protein family.</text>
</comment>
<dbReference type="Pfam" id="PF13458">
    <property type="entry name" value="Peripla_BP_6"/>
    <property type="match status" value="1"/>
</dbReference>
<evidence type="ECO:0000259" key="5">
    <source>
        <dbReference type="Pfam" id="PF13458"/>
    </source>
</evidence>
<dbReference type="InterPro" id="IPR051010">
    <property type="entry name" value="BCAA_transport"/>
</dbReference>
<evidence type="ECO:0000256" key="2">
    <source>
        <dbReference type="ARBA" id="ARBA00022729"/>
    </source>
</evidence>
<comment type="caution">
    <text evidence="6">The sequence shown here is derived from an EMBL/GenBank/DDBJ whole genome shotgun (WGS) entry which is preliminary data.</text>
</comment>
<sequence length="397" mass="39643">MRSGCFAGVIGRLGVAALALGMLAACAPTVERSGPAAPTPAQPAMGERIGNGSVKVALLLPRSAPGNAGIVAASLRNAAEMAVQETPGADITIIVEDDKGTREGARAAAVAALDAGAELIIGPLLAPAVRGVAEVTRPAGVPVLALSSDATVAARGVYVLGFLPEGDAERIASFAEARGRRSLAALLPESGYGAVFGASLQRTVSAGGGSGLVTVARYPADGGAIAARVAGLTQLAQAGSIDAVAAPAADEAPLRLGAALAGAGLSGRIQLLGSGLWDDARILSAPGLQGGWFPAPDKSGFAGFAARYAAAYGTAPPRPAALAFDATRLAAGLTSRFGTRRFAFETLTNANGFSGVDGAFRLLPNGLSQRSLAIYEIRGGRAEIIDPAPKRFPPPPQ</sequence>
<protein>
    <submittedName>
        <fullName evidence="6">ABC-type branched-subunit amino acid transport system substrate-binding protein</fullName>
    </submittedName>
</protein>